<dbReference type="PANTHER" id="PTHR33130:SF43">
    <property type="entry name" value="OS01G0688600 PROTEIN"/>
    <property type="match status" value="1"/>
</dbReference>
<reference evidence="2 3" key="1">
    <citation type="journal article" date="2022" name="Nat. Plants">
        <title>Genomes of leafy and leafless Platanthera orchids illuminate the evolution of mycoheterotrophy.</title>
        <authorList>
            <person name="Li M.H."/>
            <person name="Liu K.W."/>
            <person name="Li Z."/>
            <person name="Lu H.C."/>
            <person name="Ye Q.L."/>
            <person name="Zhang D."/>
            <person name="Wang J.Y."/>
            <person name="Li Y.F."/>
            <person name="Zhong Z.M."/>
            <person name="Liu X."/>
            <person name="Yu X."/>
            <person name="Liu D.K."/>
            <person name="Tu X.D."/>
            <person name="Liu B."/>
            <person name="Hao Y."/>
            <person name="Liao X.Y."/>
            <person name="Jiang Y.T."/>
            <person name="Sun W.H."/>
            <person name="Chen J."/>
            <person name="Chen Y.Q."/>
            <person name="Ai Y."/>
            <person name="Zhai J.W."/>
            <person name="Wu S.S."/>
            <person name="Zhou Z."/>
            <person name="Hsiao Y.Y."/>
            <person name="Wu W.L."/>
            <person name="Chen Y.Y."/>
            <person name="Lin Y.F."/>
            <person name="Hsu J.L."/>
            <person name="Li C.Y."/>
            <person name="Wang Z.W."/>
            <person name="Zhao X."/>
            <person name="Zhong W.Y."/>
            <person name="Ma X.K."/>
            <person name="Ma L."/>
            <person name="Huang J."/>
            <person name="Chen G.Z."/>
            <person name="Huang M.Z."/>
            <person name="Huang L."/>
            <person name="Peng D.H."/>
            <person name="Luo Y.B."/>
            <person name="Zou S.Q."/>
            <person name="Chen S.P."/>
            <person name="Lan S."/>
            <person name="Tsai W.C."/>
            <person name="Van de Peer Y."/>
            <person name="Liu Z.J."/>
        </authorList>
    </citation>
    <scope>NUCLEOTIDE SEQUENCE [LARGE SCALE GENOMIC DNA]</scope>
    <source>
        <strain evidence="2">Lor288</strain>
    </source>
</reference>
<sequence length="199" mass="22632">MVIQAEEDARRQWHSSEGLSEKPTTSSWSRRSKPQSRLHNFSFPTLSWGNQKHLRCSNSSGRPPPPPRRFPVQKQGAEEDEDAKESNPSGASASRPWNLRSRRAPKNVPAEIVLNRNPSPSSSFPSPSHSSLHKTRLEGLEMRENGARRKFSIALSREEIEEDFLVAKGAKPPRRPKKRAKYVQRQLDVRSARGNTFFL</sequence>
<evidence type="ECO:0000313" key="2">
    <source>
        <dbReference type="EMBL" id="KAK8958202.1"/>
    </source>
</evidence>
<dbReference type="Proteomes" id="UP001412067">
    <property type="component" value="Unassembled WGS sequence"/>
</dbReference>
<feature type="compositionally biased region" description="Polar residues" evidence="1">
    <location>
        <begin position="37"/>
        <end position="61"/>
    </location>
</feature>
<name>A0ABR2M2A3_9ASPA</name>
<evidence type="ECO:0000256" key="1">
    <source>
        <dbReference type="SAM" id="MobiDB-lite"/>
    </source>
</evidence>
<feature type="compositionally biased region" description="Low complexity" evidence="1">
    <location>
        <begin position="118"/>
        <end position="130"/>
    </location>
</feature>
<evidence type="ECO:0000313" key="3">
    <source>
        <dbReference type="Proteomes" id="UP001412067"/>
    </source>
</evidence>
<gene>
    <name evidence="2" type="ORF">KSP40_PGU022690</name>
</gene>
<dbReference type="InterPro" id="IPR012438">
    <property type="entry name" value="DUF1639"/>
</dbReference>
<organism evidence="2 3">
    <name type="scientific">Platanthera guangdongensis</name>
    <dbReference type="NCBI Taxonomy" id="2320717"/>
    <lineage>
        <taxon>Eukaryota</taxon>
        <taxon>Viridiplantae</taxon>
        <taxon>Streptophyta</taxon>
        <taxon>Embryophyta</taxon>
        <taxon>Tracheophyta</taxon>
        <taxon>Spermatophyta</taxon>
        <taxon>Magnoliopsida</taxon>
        <taxon>Liliopsida</taxon>
        <taxon>Asparagales</taxon>
        <taxon>Orchidaceae</taxon>
        <taxon>Orchidoideae</taxon>
        <taxon>Orchideae</taxon>
        <taxon>Orchidinae</taxon>
        <taxon>Platanthera</taxon>
    </lineage>
</organism>
<accession>A0ABR2M2A3</accession>
<dbReference type="PANTHER" id="PTHR33130">
    <property type="entry name" value="PUTATIVE (DUF1639)-RELATED"/>
    <property type="match status" value="1"/>
</dbReference>
<keyword evidence="3" id="KW-1185">Reference proteome</keyword>
<dbReference type="Pfam" id="PF07797">
    <property type="entry name" value="DUF1639"/>
    <property type="match status" value="1"/>
</dbReference>
<feature type="region of interest" description="Disordered" evidence="1">
    <location>
        <begin position="1"/>
        <end position="143"/>
    </location>
</feature>
<proteinExistence type="predicted"/>
<dbReference type="EMBL" id="JBBWWR010000012">
    <property type="protein sequence ID" value="KAK8958202.1"/>
    <property type="molecule type" value="Genomic_DNA"/>
</dbReference>
<protein>
    <submittedName>
        <fullName evidence="2">Uncharacterized protein</fullName>
    </submittedName>
</protein>
<feature type="compositionally biased region" description="Polar residues" evidence="1">
    <location>
        <begin position="15"/>
        <end position="29"/>
    </location>
</feature>
<comment type="caution">
    <text evidence="2">The sequence shown here is derived from an EMBL/GenBank/DDBJ whole genome shotgun (WGS) entry which is preliminary data.</text>
</comment>